<dbReference type="AlphaFoldDB" id="A0A8H3UI94"/>
<feature type="domain" description="Nudix hydrolase" evidence="1">
    <location>
        <begin position="39"/>
        <end position="185"/>
    </location>
</feature>
<dbReference type="InterPro" id="IPR000086">
    <property type="entry name" value="NUDIX_hydrolase_dom"/>
</dbReference>
<evidence type="ECO:0000259" key="1">
    <source>
        <dbReference type="PROSITE" id="PS51462"/>
    </source>
</evidence>
<dbReference type="InterPro" id="IPR015797">
    <property type="entry name" value="NUDIX_hydrolase-like_dom_sf"/>
</dbReference>
<dbReference type="PANTHER" id="PTHR43736">
    <property type="entry name" value="ADP-RIBOSE PYROPHOSPHATASE"/>
    <property type="match status" value="1"/>
</dbReference>
<dbReference type="Proteomes" id="UP000447873">
    <property type="component" value="Unassembled WGS sequence"/>
</dbReference>
<sequence>MTDQKTPLPTFNFTIHPSTSAFDVPLQTYISNQTEKPDYTFIATGAMTFDASTPPRILLVQRAAHDSMPHQWEVPGGGCDKEDPSILYGAVRELWEEAGLLAASIGPRVGEDHIFSSRRGLIVSRFNFIVEPVMGDAGQLNVQLDPNEHEAYVWATEQEVRSKKAGNVELKFTSHEAEKAILEAFTIKKEMNTTGEIC</sequence>
<dbReference type="Pfam" id="PF00293">
    <property type="entry name" value="NUDIX"/>
    <property type="match status" value="1"/>
</dbReference>
<organism evidence="3 4">
    <name type="scientific">Venturia inaequalis</name>
    <name type="common">Apple scab fungus</name>
    <dbReference type="NCBI Taxonomy" id="5025"/>
    <lineage>
        <taxon>Eukaryota</taxon>
        <taxon>Fungi</taxon>
        <taxon>Dikarya</taxon>
        <taxon>Ascomycota</taxon>
        <taxon>Pezizomycotina</taxon>
        <taxon>Dothideomycetes</taxon>
        <taxon>Pleosporomycetidae</taxon>
        <taxon>Venturiales</taxon>
        <taxon>Venturiaceae</taxon>
        <taxon>Venturia</taxon>
    </lineage>
</organism>
<evidence type="ECO:0000313" key="2">
    <source>
        <dbReference type="EMBL" id="KAE9968259.1"/>
    </source>
</evidence>
<dbReference type="SUPFAM" id="SSF55811">
    <property type="entry name" value="Nudix"/>
    <property type="match status" value="1"/>
</dbReference>
<dbReference type="Proteomes" id="UP000433883">
    <property type="component" value="Unassembled WGS sequence"/>
</dbReference>
<dbReference type="EMBL" id="WNWQ01000300">
    <property type="protein sequence ID" value="KAE9971237.1"/>
    <property type="molecule type" value="Genomic_DNA"/>
</dbReference>
<dbReference type="EMBL" id="WNWS01000415">
    <property type="protein sequence ID" value="KAE9968259.1"/>
    <property type="molecule type" value="Genomic_DNA"/>
</dbReference>
<dbReference type="Gene3D" id="3.90.79.10">
    <property type="entry name" value="Nucleoside Triphosphate Pyrophosphohydrolase"/>
    <property type="match status" value="1"/>
</dbReference>
<dbReference type="PROSITE" id="PS51462">
    <property type="entry name" value="NUDIX"/>
    <property type="match status" value="1"/>
</dbReference>
<accession>A0A8H3UI94</accession>
<comment type="caution">
    <text evidence="3">The sequence shown here is derived from an EMBL/GenBank/DDBJ whole genome shotgun (WGS) entry which is preliminary data.</text>
</comment>
<gene>
    <name evidence="3" type="ORF">BLS_004574</name>
    <name evidence="2" type="ORF">EG328_007671</name>
</gene>
<evidence type="ECO:0000313" key="3">
    <source>
        <dbReference type="EMBL" id="KAE9971237.1"/>
    </source>
</evidence>
<dbReference type="CDD" id="cd02883">
    <property type="entry name" value="NUDIX_Hydrolase"/>
    <property type="match status" value="1"/>
</dbReference>
<evidence type="ECO:0000313" key="4">
    <source>
        <dbReference type="Proteomes" id="UP000433883"/>
    </source>
</evidence>
<reference evidence="3 4" key="1">
    <citation type="submission" date="2019-11" db="EMBL/GenBank/DDBJ databases">
        <title>Venturia inaequalis Genome Resource.</title>
        <authorList>
            <person name="Lichtner F.J."/>
        </authorList>
    </citation>
    <scope>NUCLEOTIDE SEQUENCE [LARGE SCALE GENOMIC DNA]</scope>
    <source>
        <strain evidence="2 5">120213</strain>
        <strain evidence="3">Bline_iso_100314</strain>
    </source>
</reference>
<evidence type="ECO:0000313" key="5">
    <source>
        <dbReference type="Proteomes" id="UP000447873"/>
    </source>
</evidence>
<proteinExistence type="predicted"/>
<dbReference type="PANTHER" id="PTHR43736:SF1">
    <property type="entry name" value="DIHYDRONEOPTERIN TRIPHOSPHATE DIPHOSPHATASE"/>
    <property type="match status" value="1"/>
</dbReference>
<name>A0A8H3UI94_VENIN</name>
<protein>
    <recommendedName>
        <fullName evidence="1">Nudix hydrolase domain-containing protein</fullName>
    </recommendedName>
</protein>